<feature type="chain" id="PRO_5040800304" evidence="2">
    <location>
        <begin position="24"/>
        <end position="346"/>
    </location>
</feature>
<dbReference type="Pfam" id="PF12849">
    <property type="entry name" value="PBP_like_2"/>
    <property type="match status" value="1"/>
</dbReference>
<accession>A0A9X1FWN5</accession>
<evidence type="ECO:0000313" key="5">
    <source>
        <dbReference type="Proteomes" id="UP001138661"/>
    </source>
</evidence>
<evidence type="ECO:0000313" key="4">
    <source>
        <dbReference type="EMBL" id="MBW4708941.1"/>
    </source>
</evidence>
<feature type="signal peptide" evidence="2">
    <location>
        <begin position="1"/>
        <end position="23"/>
    </location>
</feature>
<evidence type="ECO:0000259" key="3">
    <source>
        <dbReference type="Pfam" id="PF12849"/>
    </source>
</evidence>
<evidence type="ECO:0000256" key="1">
    <source>
        <dbReference type="ARBA" id="ARBA00022729"/>
    </source>
</evidence>
<dbReference type="RefSeq" id="WP_219503772.1">
    <property type="nucleotide sequence ID" value="NZ_JAHXDN010000003.1"/>
</dbReference>
<name>A0A9X1FWN5_9RHOB</name>
<evidence type="ECO:0000256" key="2">
    <source>
        <dbReference type="SAM" id="SignalP"/>
    </source>
</evidence>
<dbReference type="EMBL" id="JAHXDN010000003">
    <property type="protein sequence ID" value="MBW4708941.1"/>
    <property type="molecule type" value="Genomic_DNA"/>
</dbReference>
<dbReference type="AlphaFoldDB" id="A0A9X1FWN5"/>
<dbReference type="PANTHER" id="PTHR30570">
    <property type="entry name" value="PERIPLASMIC PHOSPHATE BINDING COMPONENT OF PHOSPHATE ABC TRANSPORTER"/>
    <property type="match status" value="1"/>
</dbReference>
<reference evidence="4" key="1">
    <citation type="submission" date="2021-07" db="EMBL/GenBank/DDBJ databases">
        <title>Roseobacter insulae sp. nov., isolated from a tidal flat.</title>
        <authorList>
            <person name="Park S."/>
            <person name="Yoon J.-H."/>
        </authorList>
    </citation>
    <scope>NUCLEOTIDE SEQUENCE</scope>
    <source>
        <strain evidence="4">YSTF-M11</strain>
    </source>
</reference>
<gene>
    <name evidence="4" type="ORF">KX928_14220</name>
</gene>
<proteinExistence type="predicted"/>
<keyword evidence="1 2" id="KW-0732">Signal</keyword>
<protein>
    <submittedName>
        <fullName evidence="4">Substrate-binding domain-containing protein</fullName>
    </submittedName>
</protein>
<dbReference type="InterPro" id="IPR024370">
    <property type="entry name" value="PBP_domain"/>
</dbReference>
<feature type="domain" description="PBP" evidence="3">
    <location>
        <begin position="17"/>
        <end position="310"/>
    </location>
</feature>
<sequence>MSFVKLTTSALAIAALSATTAAARDQVQVAGSSTVLPYASIVAEAFGENFEFPTPVVESGGSSAGLKRFCEGVGENTIDVANASRRIKEKEVAACAENGVTDIIEVRIGYDGIVFASDIAGNSFEFTPSDWFLALSDTILVDGEMVPNPNTNWNQVNTAFPDQPIQAFVPGTKHGTREVFEDKVILAGCEETGAFDVLKAANGDDKKAAEKACIALRTDGKSVDIDGDYTETLARIESNKDGIGVFGLAFYENNTDKLQVATMGGITPSTESIATGEYPVSRPLFFYIKKAHIGVIPGLKEYAEFFVADEIAGPDGPLSEYGLVADPKLEETQSLVSEEAVLGGNS</sequence>
<dbReference type="PANTHER" id="PTHR30570:SF1">
    <property type="entry name" value="PHOSPHATE-BINDING PROTEIN PSTS"/>
    <property type="match status" value="1"/>
</dbReference>
<keyword evidence="5" id="KW-1185">Reference proteome</keyword>
<dbReference type="InterPro" id="IPR050811">
    <property type="entry name" value="Phosphate_ABC_transporter"/>
</dbReference>
<comment type="caution">
    <text evidence="4">The sequence shown here is derived from an EMBL/GenBank/DDBJ whole genome shotgun (WGS) entry which is preliminary data.</text>
</comment>
<organism evidence="4 5">
    <name type="scientific">Roseobacter insulae</name>
    <dbReference type="NCBI Taxonomy" id="2859783"/>
    <lineage>
        <taxon>Bacteria</taxon>
        <taxon>Pseudomonadati</taxon>
        <taxon>Pseudomonadota</taxon>
        <taxon>Alphaproteobacteria</taxon>
        <taxon>Rhodobacterales</taxon>
        <taxon>Roseobacteraceae</taxon>
        <taxon>Roseobacter</taxon>
    </lineage>
</organism>
<dbReference type="Proteomes" id="UP001138661">
    <property type="component" value="Unassembled WGS sequence"/>
</dbReference>